<dbReference type="OrthoDB" id="869379at2"/>
<accession>A0A518D9Y5</accession>
<evidence type="ECO:0000313" key="3">
    <source>
        <dbReference type="Proteomes" id="UP000317429"/>
    </source>
</evidence>
<proteinExistence type="predicted"/>
<gene>
    <name evidence="2" type="ORF">Pla175_16220</name>
</gene>
<dbReference type="Proteomes" id="UP000317429">
    <property type="component" value="Chromosome"/>
</dbReference>
<feature type="domain" description="AB hydrolase-1" evidence="1">
    <location>
        <begin position="278"/>
        <end position="460"/>
    </location>
</feature>
<dbReference type="GO" id="GO:0016787">
    <property type="term" value="F:hydrolase activity"/>
    <property type="evidence" value="ECO:0007669"/>
    <property type="project" value="UniProtKB-KW"/>
</dbReference>
<organism evidence="2 3">
    <name type="scientific">Pirellulimonas nuda</name>
    <dbReference type="NCBI Taxonomy" id="2528009"/>
    <lineage>
        <taxon>Bacteria</taxon>
        <taxon>Pseudomonadati</taxon>
        <taxon>Planctomycetota</taxon>
        <taxon>Planctomycetia</taxon>
        <taxon>Pirellulales</taxon>
        <taxon>Lacipirellulaceae</taxon>
        <taxon>Pirellulimonas</taxon>
    </lineage>
</organism>
<dbReference type="PANTHER" id="PTHR37946">
    <property type="entry name" value="SLL1969 PROTEIN"/>
    <property type="match status" value="1"/>
</dbReference>
<keyword evidence="3" id="KW-1185">Reference proteome</keyword>
<dbReference type="InterPro" id="IPR029058">
    <property type="entry name" value="AB_hydrolase_fold"/>
</dbReference>
<dbReference type="Pfam" id="PF12697">
    <property type="entry name" value="Abhydrolase_6"/>
    <property type="match status" value="1"/>
</dbReference>
<protein>
    <submittedName>
        <fullName evidence="2">Alpha/beta hydrolase family protein</fullName>
    </submittedName>
</protein>
<dbReference type="Gene3D" id="3.40.50.1820">
    <property type="entry name" value="alpha/beta hydrolase"/>
    <property type="match status" value="1"/>
</dbReference>
<dbReference type="KEGG" id="pnd:Pla175_16220"/>
<dbReference type="PANTHER" id="PTHR37946:SF1">
    <property type="entry name" value="SLL1969 PROTEIN"/>
    <property type="match status" value="1"/>
</dbReference>
<dbReference type="SUPFAM" id="SSF53474">
    <property type="entry name" value="alpha/beta-Hydrolases"/>
    <property type="match status" value="1"/>
</dbReference>
<keyword evidence="2" id="KW-0378">Hydrolase</keyword>
<name>A0A518D9Y5_9BACT</name>
<evidence type="ECO:0000313" key="2">
    <source>
        <dbReference type="EMBL" id="QDU88248.1"/>
    </source>
</evidence>
<reference evidence="2 3" key="1">
    <citation type="submission" date="2019-02" db="EMBL/GenBank/DDBJ databases">
        <title>Deep-cultivation of Planctomycetes and their phenomic and genomic characterization uncovers novel biology.</title>
        <authorList>
            <person name="Wiegand S."/>
            <person name="Jogler M."/>
            <person name="Boedeker C."/>
            <person name="Pinto D."/>
            <person name="Vollmers J."/>
            <person name="Rivas-Marin E."/>
            <person name="Kohn T."/>
            <person name="Peeters S.H."/>
            <person name="Heuer A."/>
            <person name="Rast P."/>
            <person name="Oberbeckmann S."/>
            <person name="Bunk B."/>
            <person name="Jeske O."/>
            <person name="Meyerdierks A."/>
            <person name="Storesund J.E."/>
            <person name="Kallscheuer N."/>
            <person name="Luecker S."/>
            <person name="Lage O.M."/>
            <person name="Pohl T."/>
            <person name="Merkel B.J."/>
            <person name="Hornburger P."/>
            <person name="Mueller R.-W."/>
            <person name="Bruemmer F."/>
            <person name="Labrenz M."/>
            <person name="Spormann A.M."/>
            <person name="Op den Camp H."/>
            <person name="Overmann J."/>
            <person name="Amann R."/>
            <person name="Jetten M.S.M."/>
            <person name="Mascher T."/>
            <person name="Medema M.H."/>
            <person name="Devos D.P."/>
            <person name="Kaster A.-K."/>
            <person name="Ovreas L."/>
            <person name="Rohde M."/>
            <person name="Galperin M.Y."/>
            <person name="Jogler C."/>
        </authorList>
    </citation>
    <scope>NUCLEOTIDE SEQUENCE [LARGE SCALE GENOMIC DNA]</scope>
    <source>
        <strain evidence="2 3">Pla175</strain>
    </source>
</reference>
<evidence type="ECO:0000259" key="1">
    <source>
        <dbReference type="Pfam" id="PF12697"/>
    </source>
</evidence>
<dbReference type="AlphaFoldDB" id="A0A518D9Y5"/>
<dbReference type="InterPro" id="IPR000073">
    <property type="entry name" value="AB_hydrolase_1"/>
</dbReference>
<sequence length="571" mass="62567">MEGATYYRHLCVVALIVSAAAGCSFSRSSTVWRPPVIAAPEANSPDAAEQYFAAAVRSQQDGDPACVDYYYQSAAYAWRGVDRGVAVGQPVPPRTTELYNSALAQLLITAQEFGRWNPHSGITIVTAAGPMVAPARFEGFLWSPGAFESLAPCGQYEDPNLLHQHRSPGLGVTLVAQRQGSDPEPFTRRDGVFAATALLRPCEGGASFQLDFFDPLRVSTTYVAGRQVAIARDISAPFAYAGRVVNRQWLDEFIRPDAASARDGLFMIEPFQPDKIPVVLVHGLLSDPETWVTMTNELRAQPGLNDRFQWWGFHYATGEPFLASAAALRRQLTQLRRVYDPARRDPALSQMVIVGHSMGGLVAKLQVTSSGELLWDSFATRPLAGVRMPPEGRQLVHEAFFFRPSPDITRIVYIATPHLGSTWARRPVGRLASAMVKPSEQRHAQFEQLVRDNPGLLRDDSTGRLPTSIDLLEPTNPLLVATSQLPISSRVTSHSIVGLGRTTWTGEPSDGVVPASSARLYGVATERDVDTVHTRVQKDPVSVTEVERILRIHLTENARLTTQGAGRPGWK</sequence>
<dbReference type="EMBL" id="CP036291">
    <property type="protein sequence ID" value="QDU88248.1"/>
    <property type="molecule type" value="Genomic_DNA"/>
</dbReference>
<dbReference type="RefSeq" id="WP_145282973.1">
    <property type="nucleotide sequence ID" value="NZ_CP036291.1"/>
</dbReference>